<name>A0A8S5RRF2_9CAUD</name>
<proteinExistence type="predicted"/>
<keyword evidence="1" id="KW-0812">Transmembrane</keyword>
<keyword evidence="1" id="KW-1133">Transmembrane helix</keyword>
<accession>A0A8S5RRF2</accession>
<reference evidence="2" key="1">
    <citation type="journal article" date="2021" name="Proc. Natl. Acad. Sci. U.S.A.">
        <title>A Catalog of Tens of Thousands of Viruses from Human Metagenomes Reveals Hidden Associations with Chronic Diseases.</title>
        <authorList>
            <person name="Tisza M.J."/>
            <person name="Buck C.B."/>
        </authorList>
    </citation>
    <scope>NUCLEOTIDE SEQUENCE</scope>
    <source>
        <strain evidence="2">CtwNf2</strain>
    </source>
</reference>
<evidence type="ECO:0000256" key="1">
    <source>
        <dbReference type="SAM" id="Phobius"/>
    </source>
</evidence>
<feature type="transmembrane region" description="Helical" evidence="1">
    <location>
        <begin position="6"/>
        <end position="30"/>
    </location>
</feature>
<dbReference type="EMBL" id="BK057791">
    <property type="protein sequence ID" value="DAE91914.1"/>
    <property type="molecule type" value="Genomic_DNA"/>
</dbReference>
<sequence>MSLFMLILLLLSFATFLAVVITFLVLLIVFM</sequence>
<organism evidence="2">
    <name type="scientific">Siphoviridae sp. ctwNf2</name>
    <dbReference type="NCBI Taxonomy" id="2827597"/>
    <lineage>
        <taxon>Viruses</taxon>
        <taxon>Duplodnaviria</taxon>
        <taxon>Heunggongvirae</taxon>
        <taxon>Uroviricota</taxon>
        <taxon>Caudoviricetes</taxon>
    </lineage>
</organism>
<protein>
    <submittedName>
        <fullName evidence="2">Uncharacterized protein</fullName>
    </submittedName>
</protein>
<evidence type="ECO:0000313" key="2">
    <source>
        <dbReference type="EMBL" id="DAE91914.1"/>
    </source>
</evidence>
<keyword evidence="1" id="KW-0472">Membrane</keyword>